<name>A0AAE4BVP8_9BACT</name>
<protein>
    <submittedName>
        <fullName evidence="1">Uncharacterized protein</fullName>
    </submittedName>
</protein>
<gene>
    <name evidence="1" type="ORF">HNQ88_004990</name>
</gene>
<comment type="caution">
    <text evidence="1">The sequence shown here is derived from an EMBL/GenBank/DDBJ whole genome shotgun (WGS) entry which is preliminary data.</text>
</comment>
<keyword evidence="2" id="KW-1185">Reference proteome</keyword>
<accession>A0AAE4BVP8</accession>
<dbReference type="Proteomes" id="UP001185092">
    <property type="component" value="Unassembled WGS sequence"/>
</dbReference>
<reference evidence="1" key="1">
    <citation type="submission" date="2023-07" db="EMBL/GenBank/DDBJ databases">
        <title>Genomic Encyclopedia of Type Strains, Phase IV (KMG-IV): sequencing the most valuable type-strain genomes for metagenomic binning, comparative biology and taxonomic classification.</title>
        <authorList>
            <person name="Goeker M."/>
        </authorList>
    </citation>
    <scope>NUCLEOTIDE SEQUENCE</scope>
    <source>
        <strain evidence="1">DSM 26174</strain>
    </source>
</reference>
<evidence type="ECO:0000313" key="2">
    <source>
        <dbReference type="Proteomes" id="UP001185092"/>
    </source>
</evidence>
<dbReference type="EMBL" id="JAVDQD010000013">
    <property type="protein sequence ID" value="MDR6241903.1"/>
    <property type="molecule type" value="Genomic_DNA"/>
</dbReference>
<organism evidence="1 2">
    <name type="scientific">Aureibacter tunicatorum</name>
    <dbReference type="NCBI Taxonomy" id="866807"/>
    <lineage>
        <taxon>Bacteria</taxon>
        <taxon>Pseudomonadati</taxon>
        <taxon>Bacteroidota</taxon>
        <taxon>Cytophagia</taxon>
        <taxon>Cytophagales</taxon>
        <taxon>Persicobacteraceae</taxon>
        <taxon>Aureibacter</taxon>
    </lineage>
</organism>
<proteinExistence type="predicted"/>
<evidence type="ECO:0000313" key="1">
    <source>
        <dbReference type="EMBL" id="MDR6241903.1"/>
    </source>
</evidence>
<dbReference type="RefSeq" id="WP_309943098.1">
    <property type="nucleotide sequence ID" value="NZ_AP025310.1"/>
</dbReference>
<sequence length="89" mass="10888">MFSINNNREKGIKKGRNAELVERRNKALIKRFYYWTELKRRRFDDTLQILSSDEFYISEQTIENILRKNVTYLEVILEKKPSLNQLKKY</sequence>
<dbReference type="AlphaFoldDB" id="A0AAE4BVP8"/>